<feature type="compositionally biased region" description="Acidic residues" evidence="5">
    <location>
        <begin position="70"/>
        <end position="119"/>
    </location>
</feature>
<dbReference type="AlphaFoldDB" id="X0W2Z9"/>
<evidence type="ECO:0000313" key="6">
    <source>
        <dbReference type="EMBL" id="GAG07106.1"/>
    </source>
</evidence>
<dbReference type="SUPFAM" id="SSF63446">
    <property type="entry name" value="Type I dockerin domain"/>
    <property type="match status" value="1"/>
</dbReference>
<feature type="region of interest" description="Disordered" evidence="5">
    <location>
        <begin position="1"/>
        <end position="119"/>
    </location>
</feature>
<reference evidence="6" key="1">
    <citation type="journal article" date="2014" name="Front. Microbiol.">
        <title>High frequency of phylogenetically diverse reductive dehalogenase-homologous genes in deep subseafloor sedimentary metagenomes.</title>
        <authorList>
            <person name="Kawai M."/>
            <person name="Futagami T."/>
            <person name="Toyoda A."/>
            <person name="Takaki Y."/>
            <person name="Nishi S."/>
            <person name="Hori S."/>
            <person name="Arai W."/>
            <person name="Tsubouchi T."/>
            <person name="Morono Y."/>
            <person name="Uchiyama I."/>
            <person name="Ito T."/>
            <person name="Fujiyama A."/>
            <person name="Inagaki F."/>
            <person name="Takami H."/>
        </authorList>
    </citation>
    <scope>NUCLEOTIDE SEQUENCE</scope>
    <source>
        <strain evidence="6">Expedition CK06-06</strain>
    </source>
</reference>
<dbReference type="Pfam" id="PF02412">
    <property type="entry name" value="TSP_3"/>
    <property type="match status" value="1"/>
</dbReference>
<dbReference type="GO" id="GO:0000272">
    <property type="term" value="P:polysaccharide catabolic process"/>
    <property type="evidence" value="ECO:0007669"/>
    <property type="project" value="InterPro"/>
</dbReference>
<dbReference type="Gene3D" id="4.10.1080.10">
    <property type="entry name" value="TSP type-3 repeat"/>
    <property type="match status" value="1"/>
</dbReference>
<dbReference type="GO" id="GO:0007155">
    <property type="term" value="P:cell adhesion"/>
    <property type="evidence" value="ECO:0007669"/>
    <property type="project" value="InterPro"/>
</dbReference>
<dbReference type="PROSITE" id="PS00018">
    <property type="entry name" value="EF_HAND_1"/>
    <property type="match status" value="1"/>
</dbReference>
<evidence type="ECO:0000256" key="2">
    <source>
        <dbReference type="ARBA" id="ARBA00022525"/>
    </source>
</evidence>
<dbReference type="SUPFAM" id="SSF103647">
    <property type="entry name" value="TSP type-3 repeat"/>
    <property type="match status" value="2"/>
</dbReference>
<evidence type="ECO:0000256" key="5">
    <source>
        <dbReference type="SAM" id="MobiDB-lite"/>
    </source>
</evidence>
<keyword evidence="4" id="KW-0106">Calcium</keyword>
<evidence type="ECO:0000256" key="4">
    <source>
        <dbReference type="ARBA" id="ARBA00022837"/>
    </source>
</evidence>
<dbReference type="InterPro" id="IPR018247">
    <property type="entry name" value="EF_Hand_1_Ca_BS"/>
</dbReference>
<evidence type="ECO:0008006" key="7">
    <source>
        <dbReference type="Google" id="ProtNLM"/>
    </source>
</evidence>
<accession>X0W2Z9</accession>
<feature type="non-terminal residue" evidence="6">
    <location>
        <position position="1"/>
    </location>
</feature>
<evidence type="ECO:0000256" key="3">
    <source>
        <dbReference type="ARBA" id="ARBA00022729"/>
    </source>
</evidence>
<dbReference type="InterPro" id="IPR036439">
    <property type="entry name" value="Dockerin_dom_sf"/>
</dbReference>
<comment type="caution">
    <text evidence="6">The sequence shown here is derived from an EMBL/GenBank/DDBJ whole genome shotgun (WGS) entry which is preliminary data.</text>
</comment>
<comment type="subcellular location">
    <subcellularLocation>
        <location evidence="1">Secreted</location>
    </subcellularLocation>
</comment>
<keyword evidence="2" id="KW-0964">Secreted</keyword>
<dbReference type="InterPro" id="IPR003367">
    <property type="entry name" value="Thrombospondin_3-like_rpt"/>
</dbReference>
<evidence type="ECO:0000256" key="1">
    <source>
        <dbReference type="ARBA" id="ARBA00004613"/>
    </source>
</evidence>
<dbReference type="InterPro" id="IPR028974">
    <property type="entry name" value="TSP_type-3_rpt"/>
</dbReference>
<organism evidence="6">
    <name type="scientific">marine sediment metagenome</name>
    <dbReference type="NCBI Taxonomy" id="412755"/>
    <lineage>
        <taxon>unclassified sequences</taxon>
        <taxon>metagenomes</taxon>
        <taxon>ecological metagenomes</taxon>
    </lineage>
</organism>
<keyword evidence="3" id="KW-0732">Signal</keyword>
<gene>
    <name evidence="6" type="ORF">S01H1_38696</name>
</gene>
<protein>
    <recommendedName>
        <fullName evidence="7">Dockerin domain-containing protein</fullName>
    </recommendedName>
</protein>
<feature type="compositionally biased region" description="Acidic residues" evidence="5">
    <location>
        <begin position="1"/>
        <end position="10"/>
    </location>
</feature>
<dbReference type="EMBL" id="BARS01024374">
    <property type="protein sequence ID" value="GAG07106.1"/>
    <property type="molecule type" value="Genomic_DNA"/>
</dbReference>
<dbReference type="InterPro" id="IPR059100">
    <property type="entry name" value="TSP3_bac"/>
</dbReference>
<dbReference type="GO" id="GO:0005509">
    <property type="term" value="F:calcium ion binding"/>
    <property type="evidence" value="ECO:0007669"/>
    <property type="project" value="InterPro"/>
</dbReference>
<name>X0W2Z9_9ZZZZ</name>
<sequence length="206" mass="21799">ACDPDDDNDTVPDVSDNCPLTPNVDQTDSDGDGLGNACDPDDDNDGYSDSQELLAGSDPLDPTSTPEVCDGVDNDLNDGIDEGFPDSDGDGIMDCLEADIDTDGDTIPNDSDEDDDNDGFSDAIEIYIGTDSLNSCPNHPTHDAWPADTTIDTTINVLDLFMFVPSLGSHVGDPAYARRFDLDASGTINVLDLFRLVPVLGTQCTS</sequence>
<proteinExistence type="predicted"/>
<dbReference type="Pfam" id="PF18884">
    <property type="entry name" value="TSP3_bac"/>
    <property type="match status" value="2"/>
</dbReference>